<evidence type="ECO:0000256" key="2">
    <source>
        <dbReference type="ARBA" id="ARBA00022490"/>
    </source>
</evidence>
<evidence type="ECO:0000313" key="12">
    <source>
        <dbReference type="Proteomes" id="UP000434580"/>
    </source>
</evidence>
<gene>
    <name evidence="10" type="primary">yceF_2</name>
    <name evidence="11" type="synonym">yceF_1</name>
    <name evidence="11" type="ORF">DPBNPPHM_02019</name>
    <name evidence="10" type="ORF">DPBNPPHM_03439</name>
</gene>
<evidence type="ECO:0000256" key="9">
    <source>
        <dbReference type="HAMAP-Rule" id="MF_00528"/>
    </source>
</evidence>
<dbReference type="Gene3D" id="3.90.950.10">
    <property type="match status" value="1"/>
</dbReference>
<dbReference type="AlphaFoldDB" id="A0A5S9QP01"/>
<protein>
    <recommendedName>
        <fullName evidence="8 9">7-methyl-GTP pyrophosphatase</fullName>
        <shortName evidence="9">m(7)GTP pyrophosphatase</shortName>
        <ecNumber evidence="9">3.6.1.-</ecNumber>
    </recommendedName>
</protein>
<dbReference type="CDD" id="cd00555">
    <property type="entry name" value="Maf"/>
    <property type="match status" value="1"/>
</dbReference>
<keyword evidence="2 9" id="KW-0963">Cytoplasm</keyword>
<dbReference type="InterPro" id="IPR003697">
    <property type="entry name" value="Maf-like"/>
</dbReference>
<feature type="active site" description="Proton acceptor" evidence="9">
    <location>
        <position position="78"/>
    </location>
</feature>
<keyword evidence="3 9" id="KW-0378">Hydrolase</keyword>
<dbReference type="InterPro" id="IPR029001">
    <property type="entry name" value="ITPase-like_fam"/>
</dbReference>
<dbReference type="SUPFAM" id="SSF52972">
    <property type="entry name" value="ITPase-like"/>
    <property type="match status" value="1"/>
</dbReference>
<dbReference type="HAMAP" id="MF_00528">
    <property type="entry name" value="Maf"/>
    <property type="match status" value="1"/>
</dbReference>
<dbReference type="Proteomes" id="UP000434580">
    <property type="component" value="Unassembled WGS sequence"/>
</dbReference>
<feature type="site" description="Important for substrate specificity" evidence="9">
    <location>
        <position position="79"/>
    </location>
</feature>
<organism evidence="10 12">
    <name type="scientific">BD1-7 clade bacterium</name>
    <dbReference type="NCBI Taxonomy" id="2029982"/>
    <lineage>
        <taxon>Bacteria</taxon>
        <taxon>Pseudomonadati</taxon>
        <taxon>Pseudomonadota</taxon>
        <taxon>Gammaproteobacteria</taxon>
        <taxon>Cellvibrionales</taxon>
        <taxon>Spongiibacteraceae</taxon>
        <taxon>BD1-7 clade</taxon>
    </lineage>
</organism>
<evidence type="ECO:0000313" key="11">
    <source>
        <dbReference type="EMBL" id="CAA0115977.1"/>
    </source>
</evidence>
<evidence type="ECO:0000256" key="5">
    <source>
        <dbReference type="ARBA" id="ARBA00050213"/>
    </source>
</evidence>
<dbReference type="FunFam" id="3.90.950.10:FF:000005">
    <property type="entry name" value="7-methyl-GTP pyrophosphatase"/>
    <property type="match status" value="1"/>
</dbReference>
<comment type="function">
    <text evidence="6 9">Nucleoside triphosphate pyrophosphatase that hydrolyzes 7-methyl-GTP (m(7)GTP). May have a dual role in cell division arrest and in preventing the incorporation of modified nucleotides into cellular nucleic acids.</text>
</comment>
<evidence type="ECO:0000256" key="4">
    <source>
        <dbReference type="ARBA" id="ARBA00023080"/>
    </source>
</evidence>
<dbReference type="PIRSF" id="PIRSF006305">
    <property type="entry name" value="Maf"/>
    <property type="match status" value="1"/>
</dbReference>
<feature type="site" description="Important for substrate specificity" evidence="9">
    <location>
        <position position="163"/>
    </location>
</feature>
<dbReference type="EMBL" id="CACSII010000018">
    <property type="protein sequence ID" value="CAA0115977.1"/>
    <property type="molecule type" value="Genomic_DNA"/>
</dbReference>
<dbReference type="EMBL" id="CACSII010000005">
    <property type="protein sequence ID" value="CAA0096654.1"/>
    <property type="molecule type" value="Genomic_DNA"/>
</dbReference>
<dbReference type="PANTHER" id="PTHR43213:SF10">
    <property type="entry name" value="7-METHYL-GTP PYROPHOSPHATASE"/>
    <property type="match status" value="1"/>
</dbReference>
<evidence type="ECO:0000256" key="7">
    <source>
        <dbReference type="ARBA" id="ARBA00060749"/>
    </source>
</evidence>
<dbReference type="OrthoDB" id="9813694at2"/>
<dbReference type="GO" id="GO:0047429">
    <property type="term" value="F:nucleoside triphosphate diphosphatase activity"/>
    <property type="evidence" value="ECO:0007669"/>
    <property type="project" value="InterPro"/>
</dbReference>
<dbReference type="GO" id="GO:0009117">
    <property type="term" value="P:nucleotide metabolic process"/>
    <property type="evidence" value="ECO:0007669"/>
    <property type="project" value="UniProtKB-KW"/>
</dbReference>
<evidence type="ECO:0000256" key="8">
    <source>
        <dbReference type="ARBA" id="ARBA00068163"/>
    </source>
</evidence>
<dbReference type="EC" id="3.6.1.-" evidence="9"/>
<keyword evidence="4 9" id="KW-0546">Nucleotide metabolism</keyword>
<evidence type="ECO:0000256" key="3">
    <source>
        <dbReference type="ARBA" id="ARBA00022801"/>
    </source>
</evidence>
<name>A0A5S9QP01_9GAMM</name>
<evidence type="ECO:0000256" key="1">
    <source>
        <dbReference type="ARBA" id="ARBA00004496"/>
    </source>
</evidence>
<feature type="site" description="Important for substrate specificity" evidence="9">
    <location>
        <position position="17"/>
    </location>
</feature>
<comment type="catalytic activity">
    <reaction evidence="5 9">
        <text>N(7)-methyl-GTP + H2O = N(7)-methyl-GMP + diphosphate + H(+)</text>
        <dbReference type="Rhea" id="RHEA:58744"/>
        <dbReference type="ChEBI" id="CHEBI:15377"/>
        <dbReference type="ChEBI" id="CHEBI:15378"/>
        <dbReference type="ChEBI" id="CHEBI:33019"/>
        <dbReference type="ChEBI" id="CHEBI:58285"/>
        <dbReference type="ChEBI" id="CHEBI:87133"/>
    </reaction>
</comment>
<comment type="cofactor">
    <cofactor evidence="9">
        <name>a divalent metal cation</name>
        <dbReference type="ChEBI" id="CHEBI:60240"/>
    </cofactor>
</comment>
<comment type="similarity">
    <text evidence="7 9">Belongs to the Maf family. YceF subfamily.</text>
</comment>
<evidence type="ECO:0000256" key="6">
    <source>
        <dbReference type="ARBA" id="ARBA00053369"/>
    </source>
</evidence>
<proteinExistence type="inferred from homology"/>
<accession>A0A5S9QP01</accession>
<comment type="caution">
    <text evidence="9">Lacks conserved residue(s) required for the propagation of feature annotation.</text>
</comment>
<dbReference type="NCBIfam" id="TIGR00172">
    <property type="entry name" value="maf"/>
    <property type="match status" value="1"/>
</dbReference>
<dbReference type="Pfam" id="PF02545">
    <property type="entry name" value="Maf"/>
    <property type="match status" value="1"/>
</dbReference>
<sequence>MPGTAHTRIILASGSPYRRKLLQQLEIPFDCISPEIDETASSLEQPDALALRLSKQKAQAAANQLTPLEEPAIIIGSDQVAACDGKVFGKPGTKEEALKQLTWCQGKIVTFYTGLSLLHLGSSKQITRLCPFSVTFRNRKEAQLKAYIQREQPLDCAGSFKAEGLGITLFKSMAGKDPNSLIGLPLIDLVEMLEQFGIELL</sequence>
<dbReference type="GO" id="GO:0005737">
    <property type="term" value="C:cytoplasm"/>
    <property type="evidence" value="ECO:0007669"/>
    <property type="project" value="UniProtKB-SubCell"/>
</dbReference>
<evidence type="ECO:0000313" key="10">
    <source>
        <dbReference type="EMBL" id="CAA0096654.1"/>
    </source>
</evidence>
<reference evidence="10 12" key="1">
    <citation type="submission" date="2019-11" db="EMBL/GenBank/DDBJ databases">
        <authorList>
            <person name="Holert J."/>
        </authorList>
    </citation>
    <scope>NUCLEOTIDE SEQUENCE [LARGE SCALE GENOMIC DNA]</scope>
    <source>
        <strain evidence="10">BC5_2</strain>
    </source>
</reference>
<dbReference type="PANTHER" id="PTHR43213">
    <property type="entry name" value="BIFUNCTIONAL DTTP/UTP PYROPHOSPHATASE/METHYLTRANSFERASE PROTEIN-RELATED"/>
    <property type="match status" value="1"/>
</dbReference>
<comment type="subcellular location">
    <subcellularLocation>
        <location evidence="1 9">Cytoplasm</location>
    </subcellularLocation>
</comment>